<evidence type="ECO:0000313" key="2">
    <source>
        <dbReference type="EMBL" id="VTO95708.1"/>
    </source>
</evidence>
<feature type="compositionally biased region" description="Low complexity" evidence="1">
    <location>
        <begin position="64"/>
        <end position="80"/>
    </location>
</feature>
<gene>
    <name evidence="2" type="ORF">BIN_B_01190</name>
</gene>
<organism evidence="2">
    <name type="scientific">Mycobacterium riyadhense</name>
    <dbReference type="NCBI Taxonomy" id="486698"/>
    <lineage>
        <taxon>Bacteria</taxon>
        <taxon>Bacillati</taxon>
        <taxon>Actinomycetota</taxon>
        <taxon>Actinomycetes</taxon>
        <taxon>Mycobacteriales</taxon>
        <taxon>Mycobacteriaceae</taxon>
        <taxon>Mycobacterium</taxon>
    </lineage>
</organism>
<feature type="region of interest" description="Disordered" evidence="1">
    <location>
        <begin position="54"/>
        <end position="80"/>
    </location>
</feature>
<sequence length="179" mass="17439">MRARRSGGLGNLSAPQTRDGFICGKVEFDLPAGQWSRARIGDRVTGHKAAVPLRPHRIGRPHPGSAAGGPATRGAAAGVTAARATSTGAAATGVTTASAATTGTAATGVTATRATTTGAAVTSVTATRATTTGTAATGAAAVAGTVELREGLRELIGGLRHPAAIGPDDTQLAGGVPRD</sequence>
<evidence type="ECO:0000256" key="1">
    <source>
        <dbReference type="SAM" id="MobiDB-lite"/>
    </source>
</evidence>
<reference evidence="2" key="1">
    <citation type="submission" date="2019-05" db="EMBL/GenBank/DDBJ databases">
        <authorList>
            <person name="Naeem R."/>
            <person name="Antony C."/>
            <person name="Guan Q."/>
        </authorList>
    </citation>
    <scope>NUCLEOTIDE SEQUENCE</scope>
    <source>
        <strain evidence="2">2</strain>
    </source>
</reference>
<dbReference type="AlphaFoldDB" id="A0A653EE10"/>
<protein>
    <submittedName>
        <fullName evidence="2">Uncharacterized protein</fullName>
    </submittedName>
</protein>
<proteinExistence type="predicted"/>
<dbReference type="EMBL" id="LR589069">
    <property type="protein sequence ID" value="VTO95708.1"/>
    <property type="molecule type" value="Genomic_DNA"/>
</dbReference>
<accession>A0A653EE10</accession>
<name>A0A653EE10_9MYCO</name>